<feature type="domain" description="Mub B2-like" evidence="3">
    <location>
        <begin position="287"/>
        <end position="383"/>
    </location>
</feature>
<feature type="domain" description="Mucin binding" evidence="2">
    <location>
        <begin position="193"/>
        <end position="271"/>
    </location>
</feature>
<dbReference type="InterPro" id="IPR041495">
    <property type="entry name" value="Mub_B2"/>
</dbReference>
<evidence type="ECO:0000256" key="1">
    <source>
        <dbReference type="SAM" id="MobiDB-lite"/>
    </source>
</evidence>
<protein>
    <recommendedName>
        <fullName evidence="8">Adhesion exoprotein</fullName>
    </recommendedName>
</protein>
<feature type="region of interest" description="Disordered" evidence="1">
    <location>
        <begin position="819"/>
        <end position="860"/>
    </location>
</feature>
<keyword evidence="7" id="KW-1185">Reference proteome</keyword>
<organism evidence="5 6">
    <name type="scientific">Lactobacillus taiwanensis</name>
    <dbReference type="NCBI Taxonomy" id="508451"/>
    <lineage>
        <taxon>Bacteria</taxon>
        <taxon>Bacillati</taxon>
        <taxon>Bacillota</taxon>
        <taxon>Bacilli</taxon>
        <taxon>Lactobacillales</taxon>
        <taxon>Lactobacillaceae</taxon>
        <taxon>Lactobacillus</taxon>
    </lineage>
</organism>
<sequence>MSVVVQYVDLDNNLAELASSGELTGKVGERIEYSTADEIEKLTNQNYVLINNTFDPNNDVHFFDQSSKEYQITFKHAQEEITANNLKYGCQKNEVQIKGKQVVHYTGIEEATSDNVVEVTFNRRITYDKVTKQKISISAWQPEKFNMPLIATPFVLNYTPDKVVMGGEAVTPQNLTHEYVVTYLPNKRNARRQKAEIKFIDVEDNNSELATSGELKGKPGKEINYDIADTLKDLTQRGYELVNNNFDSNDKKPVFGNSRDSVQTFFIVMKHKKQLVNSDHPSSEVNQNLYEKEVHRTISFIDASDKNPKDVVQTAKLKRNLTLDLVTKKLISAGKYTTEWRSEETFPPISVPVVAAYHTKVKEVAACPVNNQDVSEEIKYYKNGYLIPVDMNNNVLAGISKEQLITNSLDPTEAIFPKLEVENIKFKQVNDVKIADPGRDYYVPFLVVHRYIAVDEDHPRAEVSPAYYKRIVTARVHYQGADDKTPEDAKQIVHWTRTVTYDEVSREVLEDEMYTTKWTADKDIFEATPTPVIKGYCADIGLIGEHPITETDLLATVTYYPIGTMIPVDEHNNEIQGAHHFPYINDPYDPVRVLITEEVPEVEGYAPVKQTITVNDPFKDIRVPYVLKPRYIPVDSEHPYRPINPTLYSVPVKEVIKYQGAGDKTPHIRMQTAKWTRTLTVNENNSELIENGKYTTPWTVDKDYYTEVRTPVIDGYHADKTLVKEMEVKKANYDVSVTYKQNGQIIPVDSKGKALENVERPFYVTDPSDATKVMKKQGVPRILNYVPEQEAIVVREADRNTEITYYTFNEWNELSAKVPDKSEKKEDLKTKQPKDNKSIKEKNEQKEEKTVNLQAKEKKLNKKDTNLKSVFSWLK</sequence>
<evidence type="ECO:0008006" key="8">
    <source>
        <dbReference type="Google" id="ProtNLM"/>
    </source>
</evidence>
<gene>
    <name evidence="4" type="ORF">CBF53_05775</name>
    <name evidence="5" type="ORF">CBF70_06465</name>
</gene>
<evidence type="ECO:0000259" key="3">
    <source>
        <dbReference type="Pfam" id="PF17966"/>
    </source>
</evidence>
<dbReference type="Gene3D" id="2.60.40.4300">
    <property type="match status" value="4"/>
</dbReference>
<evidence type="ECO:0000313" key="4">
    <source>
        <dbReference type="EMBL" id="OYR88019.1"/>
    </source>
</evidence>
<comment type="caution">
    <text evidence="5">The sequence shown here is derived from an EMBL/GenBank/DDBJ whole genome shotgun (WGS) entry which is preliminary data.</text>
</comment>
<dbReference type="Proteomes" id="UP000215828">
    <property type="component" value="Unassembled WGS sequence"/>
</dbReference>
<feature type="domain" description="Mub B2-like" evidence="3">
    <location>
        <begin position="652"/>
        <end position="742"/>
    </location>
</feature>
<dbReference type="RefSeq" id="WP_057718478.1">
    <property type="nucleotide sequence ID" value="NZ_NGNV01000022.1"/>
</dbReference>
<evidence type="ECO:0000313" key="5">
    <source>
        <dbReference type="EMBL" id="OYR91492.1"/>
    </source>
</evidence>
<feature type="domain" description="Mub B2-like" evidence="3">
    <location>
        <begin position="468"/>
        <end position="561"/>
    </location>
</feature>
<reference evidence="4 7" key="2">
    <citation type="submission" date="2017-05" db="EMBL/GenBank/DDBJ databases">
        <authorList>
            <person name="Lin X.B."/>
            <person name="Stothard P."/>
            <person name="Tasseva G."/>
            <person name="Walter J."/>
        </authorList>
    </citation>
    <scope>NUCLEOTIDE SEQUENCE [LARGE SCALE GENOMIC DNA]</scope>
    <source>
        <strain evidence="4 7">609u</strain>
    </source>
</reference>
<evidence type="ECO:0000259" key="2">
    <source>
        <dbReference type="Pfam" id="PF17965"/>
    </source>
</evidence>
<accession>A0A256LG85</accession>
<proteinExistence type="predicted"/>
<dbReference type="EMBL" id="NGNX01000022">
    <property type="protein sequence ID" value="OYR91492.1"/>
    <property type="molecule type" value="Genomic_DNA"/>
</dbReference>
<reference evidence="5 6" key="1">
    <citation type="submission" date="2017-04" db="EMBL/GenBank/DDBJ databases">
        <authorList>
            <person name="Afonso C.L."/>
            <person name="Miller P.J."/>
            <person name="Scott M.A."/>
            <person name="Spackman E."/>
            <person name="Goraichik I."/>
            <person name="Dimitrov K.M."/>
            <person name="Suarez D.L."/>
            <person name="Swayne D.E."/>
        </authorList>
    </citation>
    <scope>NUCLEOTIDE SEQUENCE [LARGE SCALE GENOMIC DNA]</scope>
    <source>
        <strain evidence="5 6">609q</strain>
    </source>
</reference>
<dbReference type="Proteomes" id="UP000216316">
    <property type="component" value="Unassembled WGS sequence"/>
</dbReference>
<dbReference type="Pfam" id="PF17966">
    <property type="entry name" value="Muc_B2"/>
    <property type="match status" value="4"/>
</dbReference>
<reference evidence="6 7" key="3">
    <citation type="submission" date="2017-09" db="EMBL/GenBank/DDBJ databases">
        <title>Tripartite evolution among Lactobacillus johnsonii, Lactobacillus taiwanensis, Lactobacillus reuteri and their rodent host.</title>
        <authorList>
            <person name="Wang T."/>
            <person name="Knowles S."/>
            <person name="Cheng C."/>
        </authorList>
    </citation>
    <scope>NUCLEOTIDE SEQUENCE [LARGE SCALE GENOMIC DNA]</scope>
    <source>
        <strain evidence="5 6">609q</strain>
        <strain evidence="4 7">609u</strain>
    </source>
</reference>
<dbReference type="Gene3D" id="3.10.20.470">
    <property type="match status" value="2"/>
</dbReference>
<name>A0A256LG85_9LACO</name>
<feature type="domain" description="Mucin binding" evidence="2">
    <location>
        <begin position="2"/>
        <end position="76"/>
    </location>
</feature>
<dbReference type="InterPro" id="IPR041558">
    <property type="entry name" value="MucBP_2"/>
</dbReference>
<evidence type="ECO:0000313" key="6">
    <source>
        <dbReference type="Proteomes" id="UP000215828"/>
    </source>
</evidence>
<dbReference type="AlphaFoldDB" id="A0A256LG85"/>
<evidence type="ECO:0000313" key="7">
    <source>
        <dbReference type="Proteomes" id="UP000216316"/>
    </source>
</evidence>
<dbReference type="Pfam" id="PF17965">
    <property type="entry name" value="MucBP_2"/>
    <property type="match status" value="2"/>
</dbReference>
<dbReference type="EMBL" id="NGNV01000022">
    <property type="protein sequence ID" value="OYR88019.1"/>
    <property type="molecule type" value="Genomic_DNA"/>
</dbReference>
<feature type="domain" description="Mub B2-like" evidence="3">
    <location>
        <begin position="92"/>
        <end position="186"/>
    </location>
</feature>